<dbReference type="Gene3D" id="3.40.1160.10">
    <property type="entry name" value="Acetylglutamate kinase-like"/>
    <property type="match status" value="1"/>
</dbReference>
<dbReference type="PANTHER" id="PTHR42833">
    <property type="entry name" value="URIDYLATE KINASE"/>
    <property type="match status" value="1"/>
</dbReference>
<keyword evidence="7 12" id="KW-0418">Kinase</keyword>
<evidence type="ECO:0000256" key="9">
    <source>
        <dbReference type="ARBA" id="ARBA00022975"/>
    </source>
</evidence>
<keyword evidence="8" id="KW-0067">ATP-binding</keyword>
<evidence type="ECO:0000256" key="4">
    <source>
        <dbReference type="ARBA" id="ARBA00022490"/>
    </source>
</evidence>
<dbReference type="Pfam" id="PF00696">
    <property type="entry name" value="AA_kinase"/>
    <property type="match status" value="1"/>
</dbReference>
<evidence type="ECO:0000256" key="2">
    <source>
        <dbReference type="ARBA" id="ARBA00007614"/>
    </source>
</evidence>
<evidence type="ECO:0000256" key="10">
    <source>
        <dbReference type="ARBA" id="ARBA00032092"/>
    </source>
</evidence>
<dbReference type="Proteomes" id="UP000060778">
    <property type="component" value="Chromosome"/>
</dbReference>
<gene>
    <name evidence="12" type="ORF">EYM_07740</name>
</gene>
<dbReference type="InterPro" id="IPR001048">
    <property type="entry name" value="Asp/Glu/Uridylate_kinase"/>
</dbReference>
<dbReference type="STRING" id="940295.EYM_07740"/>
<feature type="domain" description="Aspartate/glutamate/uridylate kinase" evidence="11">
    <location>
        <begin position="5"/>
        <end position="205"/>
    </location>
</feature>
<sequence>MYVQMKVVVKISGKFISPIDKPLVREYAKTLDQIIEEGHELFVVVGGGSIARKYIDLVNSNNFLKDLIGIEASRLNARALAYTMKHSIKRIPESIDDLLKLYSLNFRKAIISGGLQPGQSTNAVSLLIAELVGAELVVNATTVDALYDKPPSDPTAKKLLKVSYDEALRILSSTQWKQEPGRYELFDLLSLHIAKRSKIPIAIVNGSDPLNVYNAIVKGYYGSLITNELSKEL</sequence>
<comment type="similarity">
    <text evidence="2">Belongs to the UMP kinase family.</text>
</comment>
<evidence type="ECO:0000256" key="6">
    <source>
        <dbReference type="ARBA" id="ARBA00022741"/>
    </source>
</evidence>
<dbReference type="NCBIfam" id="TIGR02076">
    <property type="entry name" value="pyrH_arch"/>
    <property type="match status" value="1"/>
</dbReference>
<proteinExistence type="inferred from homology"/>
<dbReference type="InterPro" id="IPR036393">
    <property type="entry name" value="AceGlu_kinase-like_sf"/>
</dbReference>
<evidence type="ECO:0000313" key="12">
    <source>
        <dbReference type="EMBL" id="ALU12067.1"/>
    </source>
</evidence>
<dbReference type="GO" id="GO:0006225">
    <property type="term" value="P:UDP biosynthetic process"/>
    <property type="evidence" value="ECO:0007669"/>
    <property type="project" value="TreeGrafter"/>
</dbReference>
<dbReference type="EMBL" id="CP006867">
    <property type="protein sequence ID" value="ALU12067.1"/>
    <property type="molecule type" value="Genomic_DNA"/>
</dbReference>
<name>A0A0U3EC82_9CREN</name>
<dbReference type="InterPro" id="IPR011818">
    <property type="entry name" value="Uridylate_kinase_arch/spir"/>
</dbReference>
<dbReference type="GO" id="GO:0005524">
    <property type="term" value="F:ATP binding"/>
    <property type="evidence" value="ECO:0007669"/>
    <property type="project" value="UniProtKB-KW"/>
</dbReference>
<keyword evidence="13" id="KW-1185">Reference proteome</keyword>
<protein>
    <recommendedName>
        <fullName evidence="3">UMP kinase</fullName>
        <ecNumber evidence="3">2.7.4.22</ecNumber>
    </recommendedName>
    <alternativeName>
        <fullName evidence="10">Uridine monophosphate kinase</fullName>
    </alternativeName>
</protein>
<dbReference type="SUPFAM" id="SSF53633">
    <property type="entry name" value="Carbamate kinase-like"/>
    <property type="match status" value="1"/>
</dbReference>
<reference evidence="12 13" key="1">
    <citation type="submission" date="2013-11" db="EMBL/GenBank/DDBJ databases">
        <title>Comparative genomics of Ignicoccus.</title>
        <authorList>
            <person name="Podar M."/>
        </authorList>
    </citation>
    <scope>NUCLEOTIDE SEQUENCE [LARGE SCALE GENOMIC DNA]</scope>
    <source>
        <strain evidence="12 13">DSM 13165</strain>
    </source>
</reference>
<evidence type="ECO:0000256" key="3">
    <source>
        <dbReference type="ARBA" id="ARBA00012899"/>
    </source>
</evidence>
<comment type="pathway">
    <text evidence="1">Pyrimidine metabolism; CTP biosynthesis via de novo pathway; UDP from UMP (UMPK route): step 1/1.</text>
</comment>
<accession>A0A0U3EC82</accession>
<keyword evidence="5" id="KW-0808">Transferase</keyword>
<evidence type="ECO:0000256" key="8">
    <source>
        <dbReference type="ARBA" id="ARBA00022840"/>
    </source>
</evidence>
<keyword evidence="4" id="KW-0963">Cytoplasm</keyword>
<evidence type="ECO:0000256" key="5">
    <source>
        <dbReference type="ARBA" id="ARBA00022679"/>
    </source>
</evidence>
<dbReference type="AlphaFoldDB" id="A0A0U3EC82"/>
<evidence type="ECO:0000313" key="13">
    <source>
        <dbReference type="Proteomes" id="UP000060778"/>
    </source>
</evidence>
<evidence type="ECO:0000256" key="7">
    <source>
        <dbReference type="ARBA" id="ARBA00022777"/>
    </source>
</evidence>
<keyword evidence="9" id="KW-0665">Pyrimidine biosynthesis</keyword>
<evidence type="ECO:0000259" key="11">
    <source>
        <dbReference type="Pfam" id="PF00696"/>
    </source>
</evidence>
<dbReference type="KEGG" id="iis:EYM_07740"/>
<organism evidence="12 13">
    <name type="scientific">Ignicoccus islandicus DSM 13165</name>
    <dbReference type="NCBI Taxonomy" id="940295"/>
    <lineage>
        <taxon>Archaea</taxon>
        <taxon>Thermoproteota</taxon>
        <taxon>Thermoprotei</taxon>
        <taxon>Desulfurococcales</taxon>
        <taxon>Desulfurococcaceae</taxon>
        <taxon>Ignicoccus</taxon>
    </lineage>
</organism>
<dbReference type="EC" id="2.7.4.22" evidence="3"/>
<keyword evidence="6" id="KW-0547">Nucleotide-binding</keyword>
<evidence type="ECO:0000256" key="1">
    <source>
        <dbReference type="ARBA" id="ARBA00004791"/>
    </source>
</evidence>
<dbReference type="GO" id="GO:0033862">
    <property type="term" value="F:UMP kinase activity"/>
    <property type="evidence" value="ECO:0007669"/>
    <property type="project" value="UniProtKB-EC"/>
</dbReference>
<dbReference type="PANTHER" id="PTHR42833:SF4">
    <property type="entry name" value="URIDYLATE KINASE PUMPKIN, CHLOROPLASTIC"/>
    <property type="match status" value="1"/>
</dbReference>